<comment type="caution">
    <text evidence="3">The sequence shown here is derived from an EMBL/GenBank/DDBJ whole genome shotgun (WGS) entry which is preliminary data.</text>
</comment>
<dbReference type="GO" id="GO:0009143">
    <property type="term" value="P:nucleoside triphosphate catabolic process"/>
    <property type="evidence" value="ECO:0007669"/>
    <property type="project" value="InterPro"/>
</dbReference>
<reference evidence="3" key="1">
    <citation type="submission" date="2023-01" db="EMBL/GenBank/DDBJ databases">
        <title>Genome analysis of 13 Lactobacillus isolated from gut of wild boar.</title>
        <authorList>
            <person name="Papp P."/>
            <person name="Libisch B."/>
            <person name="Nagy T."/>
            <person name="Olasz F."/>
        </authorList>
    </citation>
    <scope>NUCLEOTIDE SEQUENCE</scope>
    <source>
        <strain evidence="3">F146</strain>
    </source>
</reference>
<dbReference type="AlphaFoldDB" id="A0AAJ1HTR7"/>
<dbReference type="GO" id="GO:0005829">
    <property type="term" value="C:cytosol"/>
    <property type="evidence" value="ECO:0007669"/>
    <property type="project" value="TreeGrafter"/>
</dbReference>
<keyword evidence="2" id="KW-0378">Hydrolase</keyword>
<proteinExistence type="inferred from homology"/>
<organism evidence="3 4">
    <name type="scientific">Limosilactobacillus mucosae</name>
    <name type="common">Lactobacillus mucosae</name>
    <dbReference type="NCBI Taxonomy" id="97478"/>
    <lineage>
        <taxon>Bacteria</taxon>
        <taxon>Bacillati</taxon>
        <taxon>Bacillota</taxon>
        <taxon>Bacilli</taxon>
        <taxon>Lactobacillales</taxon>
        <taxon>Lactobacillaceae</taxon>
        <taxon>Limosilactobacillus</taxon>
    </lineage>
</organism>
<dbReference type="PANTHER" id="PTHR11067">
    <property type="entry name" value="INOSINE TRIPHOSPHATE PYROPHOSPHATASE/HAM1 PROTEIN"/>
    <property type="match status" value="1"/>
</dbReference>
<dbReference type="RefSeq" id="WP_272209344.1">
    <property type="nucleotide sequence ID" value="NZ_JAQOMV010000032.1"/>
</dbReference>
<dbReference type="GO" id="GO:0047429">
    <property type="term" value="F:nucleoside triphosphate diphosphatase activity"/>
    <property type="evidence" value="ECO:0007669"/>
    <property type="project" value="InterPro"/>
</dbReference>
<gene>
    <name evidence="3" type="ORF">PO250_08420</name>
</gene>
<sequence>MTTQRFVIATHNPAKQREISQILEFYGAQGIAYDQLIARQTFPAEGKQSYAENAAKKAQFISRLLPDQNVIADDSGLELEAFPQRFGIETARQLTPHFATKSDMNDGIIRLVDGRDRHFVMKTVIVLARNGQVSKTAYGELKGTIATAQHGDEGSGFDRILIPEGLDHTLAEMSFADWVAYCHRSRAVKNLLDQMEEMK</sequence>
<dbReference type="PANTHER" id="PTHR11067:SF9">
    <property type="entry name" value="INOSINE TRIPHOSPHATE PYROPHOSPHATASE"/>
    <property type="match status" value="1"/>
</dbReference>
<dbReference type="SUPFAM" id="SSF52972">
    <property type="entry name" value="ITPase-like"/>
    <property type="match status" value="1"/>
</dbReference>
<evidence type="ECO:0000256" key="1">
    <source>
        <dbReference type="ARBA" id="ARBA00008023"/>
    </source>
</evidence>
<dbReference type="CDD" id="cd00515">
    <property type="entry name" value="HAM1"/>
    <property type="match status" value="1"/>
</dbReference>
<dbReference type="InterPro" id="IPR002637">
    <property type="entry name" value="RdgB/HAM1"/>
</dbReference>
<evidence type="ECO:0000313" key="3">
    <source>
        <dbReference type="EMBL" id="MDC2830317.1"/>
    </source>
</evidence>
<name>A0AAJ1HTR7_LIMMU</name>
<dbReference type="Proteomes" id="UP001220670">
    <property type="component" value="Unassembled WGS sequence"/>
</dbReference>
<dbReference type="Pfam" id="PF01725">
    <property type="entry name" value="Ham1p_like"/>
    <property type="match status" value="1"/>
</dbReference>
<evidence type="ECO:0000313" key="4">
    <source>
        <dbReference type="Proteomes" id="UP001220670"/>
    </source>
</evidence>
<dbReference type="InterPro" id="IPR029001">
    <property type="entry name" value="ITPase-like_fam"/>
</dbReference>
<dbReference type="Gene3D" id="3.90.950.10">
    <property type="match status" value="1"/>
</dbReference>
<evidence type="ECO:0000256" key="2">
    <source>
        <dbReference type="ARBA" id="ARBA00022801"/>
    </source>
</evidence>
<protein>
    <submittedName>
        <fullName evidence="3">Non-canonical purine NTP pyrophosphatase</fullName>
    </submittedName>
</protein>
<accession>A0AAJ1HTR7</accession>
<comment type="similarity">
    <text evidence="1">Belongs to the HAM1 NTPase family.</text>
</comment>
<dbReference type="EMBL" id="JAQONE010000024">
    <property type="protein sequence ID" value="MDC2830317.1"/>
    <property type="molecule type" value="Genomic_DNA"/>
</dbReference>